<evidence type="ECO:0000313" key="1">
    <source>
        <dbReference type="EMBL" id="RKN79927.1"/>
    </source>
</evidence>
<keyword evidence="1" id="KW-0121">Carboxypeptidase</keyword>
<proteinExistence type="predicted"/>
<comment type="caution">
    <text evidence="1">The sequence shown here is derived from an EMBL/GenBank/DDBJ whole genome shotgun (WGS) entry which is preliminary data.</text>
</comment>
<sequence>MKLNYFVVICFLIFLPPLWGQQEFIRGKLLDVQTGEPVVFATIRIKGKAVGVISNQDGGFRIPKKFKELGDVLVISSMGYQKKEIPIAGLSSEDINIVRLFQGVLELSEAVVTARKKRRRPSPRRIVRKAIEAIPVNFPQNAFSTIGYYRDYQLNQKNEYINLNEAIIEVFDEGFDELDHKTSQVRIYDYKRNEDFKRYSLAEQRYNYQTQQKVINNAFLPDYGGNEFIILRIHDALRNHKVNSFDFVNVLEQDLLRNHHFFLEEDTYLGNDVLYTIGFRKSLPGHRVYGILYISKQNFAIHGMEYSVYDRLKTNTVKKINKYNTNKQLVFEVITEYKPIEDKMFLNYISFHNSFQLWDAPVFMLRGITVDLSKKCFIVTFSDLPVRKSATNLRNYKFRFEGRKVKFLRGNLRQNVMELYPDMEKSESQLMFKEIENHERRGRLEKEFLDIKISDIKDLEGNVLNKWISRDYQQFREYFVQQINQKTHPIPDSLLMKKDRPIFKDQPIVRPDNFEEYWMNTPLK</sequence>
<organism evidence="1 2">
    <name type="scientific">Ulvibacterium marinum</name>
    <dbReference type="NCBI Taxonomy" id="2419782"/>
    <lineage>
        <taxon>Bacteria</taxon>
        <taxon>Pseudomonadati</taxon>
        <taxon>Bacteroidota</taxon>
        <taxon>Flavobacteriia</taxon>
        <taxon>Flavobacteriales</taxon>
        <taxon>Flavobacteriaceae</taxon>
        <taxon>Ulvibacterium</taxon>
    </lineage>
</organism>
<evidence type="ECO:0000313" key="2">
    <source>
        <dbReference type="Proteomes" id="UP000276603"/>
    </source>
</evidence>
<keyword evidence="1" id="KW-0378">Hydrolase</keyword>
<dbReference type="AlphaFoldDB" id="A0A3B0C852"/>
<dbReference type="Proteomes" id="UP000276603">
    <property type="component" value="Unassembled WGS sequence"/>
</dbReference>
<keyword evidence="2" id="KW-1185">Reference proteome</keyword>
<dbReference type="Pfam" id="PF13715">
    <property type="entry name" value="CarbopepD_reg_2"/>
    <property type="match status" value="1"/>
</dbReference>
<name>A0A3B0C852_9FLAO</name>
<gene>
    <name evidence="1" type="ORF">D7Z94_16835</name>
</gene>
<dbReference type="OrthoDB" id="1201225at2"/>
<dbReference type="EMBL" id="RBCJ01000003">
    <property type="protein sequence ID" value="RKN79927.1"/>
    <property type="molecule type" value="Genomic_DNA"/>
</dbReference>
<dbReference type="RefSeq" id="WP_120712736.1">
    <property type="nucleotide sequence ID" value="NZ_RBCJ01000003.1"/>
</dbReference>
<dbReference type="SUPFAM" id="SSF49464">
    <property type="entry name" value="Carboxypeptidase regulatory domain-like"/>
    <property type="match status" value="1"/>
</dbReference>
<keyword evidence="1" id="KW-0645">Protease</keyword>
<protein>
    <submittedName>
        <fullName evidence="1">Carboxypeptidase-like regulatory domain-containing protein</fullName>
    </submittedName>
</protein>
<dbReference type="GO" id="GO:0004180">
    <property type="term" value="F:carboxypeptidase activity"/>
    <property type="evidence" value="ECO:0007669"/>
    <property type="project" value="UniProtKB-KW"/>
</dbReference>
<reference evidence="1 2" key="1">
    <citation type="submission" date="2018-10" db="EMBL/GenBank/DDBJ databases">
        <title>Ulvibacterium marinum gen. nov., sp. nov., a novel marine bacterium of the family Flavobacteriaceae, isolated from a culture of the green alga Ulva prolifera.</title>
        <authorList>
            <person name="Zhang Z."/>
        </authorList>
    </citation>
    <scope>NUCLEOTIDE SEQUENCE [LARGE SCALE GENOMIC DNA]</scope>
    <source>
        <strain evidence="1 2">CCMM003</strain>
    </source>
</reference>
<accession>A0A3B0C852</accession>
<dbReference type="InterPro" id="IPR008969">
    <property type="entry name" value="CarboxyPept-like_regulatory"/>
</dbReference>